<dbReference type="NCBIfam" id="TIGR00401">
    <property type="entry name" value="msrA"/>
    <property type="match status" value="1"/>
</dbReference>
<evidence type="ECO:0000256" key="5">
    <source>
        <dbReference type="HAMAP-Rule" id="MF_01401"/>
    </source>
</evidence>
<dbReference type="GO" id="GO:0033744">
    <property type="term" value="F:L-methionine:thioredoxin-disulfide S-oxidoreductase activity"/>
    <property type="evidence" value="ECO:0007669"/>
    <property type="project" value="RHEA"/>
</dbReference>
<dbReference type="Pfam" id="PF01625">
    <property type="entry name" value="PMSR"/>
    <property type="match status" value="1"/>
</dbReference>
<evidence type="ECO:0000256" key="3">
    <source>
        <dbReference type="ARBA" id="ARBA00047806"/>
    </source>
</evidence>
<evidence type="ECO:0000256" key="2">
    <source>
        <dbReference type="ARBA" id="ARBA00023002"/>
    </source>
</evidence>
<dbReference type="STRING" id="1385511.GCA_000425225_02921"/>
<name>A0A0A5GC90_9BACI</name>
<dbReference type="PANTHER" id="PTHR43774:SF1">
    <property type="entry name" value="PEPTIDE METHIONINE SULFOXIDE REDUCTASE MSRA 2"/>
    <property type="match status" value="1"/>
</dbReference>
<dbReference type="OrthoDB" id="4174719at2"/>
<evidence type="ECO:0000313" key="8">
    <source>
        <dbReference type="Proteomes" id="UP000030403"/>
    </source>
</evidence>
<dbReference type="Proteomes" id="UP000030403">
    <property type="component" value="Unassembled WGS sequence"/>
</dbReference>
<dbReference type="SUPFAM" id="SSF55068">
    <property type="entry name" value="Peptide methionine sulfoxide reductase"/>
    <property type="match status" value="1"/>
</dbReference>
<evidence type="ECO:0000313" key="7">
    <source>
        <dbReference type="EMBL" id="KGX88725.1"/>
    </source>
</evidence>
<dbReference type="EMBL" id="AVPF01000018">
    <property type="protein sequence ID" value="KGX88725.1"/>
    <property type="molecule type" value="Genomic_DNA"/>
</dbReference>
<dbReference type="Gene3D" id="3.30.1060.10">
    <property type="entry name" value="Peptide methionine sulphoxide reductase MsrA"/>
    <property type="match status" value="1"/>
</dbReference>
<comment type="catalytic activity">
    <reaction evidence="4 5">
        <text>[thioredoxin]-disulfide + L-methionine + H2O = L-methionine (S)-S-oxide + [thioredoxin]-dithiol</text>
        <dbReference type="Rhea" id="RHEA:19993"/>
        <dbReference type="Rhea" id="RHEA-COMP:10698"/>
        <dbReference type="Rhea" id="RHEA-COMP:10700"/>
        <dbReference type="ChEBI" id="CHEBI:15377"/>
        <dbReference type="ChEBI" id="CHEBI:29950"/>
        <dbReference type="ChEBI" id="CHEBI:50058"/>
        <dbReference type="ChEBI" id="CHEBI:57844"/>
        <dbReference type="ChEBI" id="CHEBI:58772"/>
        <dbReference type="EC" id="1.8.4.11"/>
    </reaction>
</comment>
<dbReference type="PANTHER" id="PTHR43774">
    <property type="entry name" value="PEPTIDE METHIONINE SULFOXIDE REDUCTASE"/>
    <property type="match status" value="1"/>
</dbReference>
<accession>A0A0A5GC90</accession>
<dbReference type="eggNOG" id="COG0225">
    <property type="taxonomic scope" value="Bacteria"/>
</dbReference>
<dbReference type="GO" id="GO:0008113">
    <property type="term" value="F:peptide-methionine (S)-S-oxide reductase activity"/>
    <property type="evidence" value="ECO:0007669"/>
    <property type="project" value="UniProtKB-UniRule"/>
</dbReference>
<evidence type="ECO:0000256" key="4">
    <source>
        <dbReference type="ARBA" id="ARBA00048782"/>
    </source>
</evidence>
<feature type="domain" description="Peptide methionine sulphoxide reductase MsrA" evidence="6">
    <location>
        <begin position="3"/>
        <end position="152"/>
    </location>
</feature>
<dbReference type="RefSeq" id="WP_027446571.1">
    <property type="nucleotide sequence ID" value="NZ_AULJ01000037.1"/>
</dbReference>
<dbReference type="InterPro" id="IPR036509">
    <property type="entry name" value="Met_Sox_Rdtase_MsrA_sf"/>
</dbReference>
<proteinExistence type="inferred from homology"/>
<keyword evidence="2 5" id="KW-0560">Oxidoreductase</keyword>
<reference evidence="7 8" key="1">
    <citation type="submission" date="2013-08" db="EMBL/GenBank/DDBJ databases">
        <authorList>
            <person name="Huang J."/>
            <person name="Wang G."/>
        </authorList>
    </citation>
    <scope>NUCLEOTIDE SEQUENCE [LARGE SCALE GENOMIC DNA]</scope>
    <source>
        <strain evidence="7 8">BH030004</strain>
    </source>
</reference>
<comment type="similarity">
    <text evidence="1 5">Belongs to the MsrA Met sulfoxide reductase family.</text>
</comment>
<keyword evidence="8" id="KW-1185">Reference proteome</keyword>
<comment type="catalytic activity">
    <reaction evidence="3 5">
        <text>L-methionyl-[protein] + [thioredoxin]-disulfide + H2O = L-methionyl-(S)-S-oxide-[protein] + [thioredoxin]-dithiol</text>
        <dbReference type="Rhea" id="RHEA:14217"/>
        <dbReference type="Rhea" id="RHEA-COMP:10698"/>
        <dbReference type="Rhea" id="RHEA-COMP:10700"/>
        <dbReference type="Rhea" id="RHEA-COMP:12313"/>
        <dbReference type="Rhea" id="RHEA-COMP:12315"/>
        <dbReference type="ChEBI" id="CHEBI:15377"/>
        <dbReference type="ChEBI" id="CHEBI:16044"/>
        <dbReference type="ChEBI" id="CHEBI:29950"/>
        <dbReference type="ChEBI" id="CHEBI:44120"/>
        <dbReference type="ChEBI" id="CHEBI:50058"/>
        <dbReference type="EC" id="1.8.4.11"/>
    </reaction>
</comment>
<comment type="caution">
    <text evidence="7">The sequence shown here is derived from an EMBL/GenBank/DDBJ whole genome shotgun (WGS) entry which is preliminary data.</text>
</comment>
<sequence length="157" mass="17731">MATAVFAAGCFWGVEAFFERINGVEATRVGFMGGDVENPSYEQVKTGKTGHAEVTKIDYNSDIVSYQELLDLFFECHDPTTKNRQGEDVGSQYRSVIFFSDETQQHIAEEKITEWNNKGIFKTPIVTQLTQASDFYEAEEYHQKYLQKNGSVSCGIV</sequence>
<evidence type="ECO:0000256" key="1">
    <source>
        <dbReference type="ARBA" id="ARBA00005591"/>
    </source>
</evidence>
<evidence type="ECO:0000259" key="6">
    <source>
        <dbReference type="Pfam" id="PF01625"/>
    </source>
</evidence>
<organism evidence="7 8">
    <name type="scientific">Pontibacillus marinus BH030004 = DSM 16465</name>
    <dbReference type="NCBI Taxonomy" id="1385511"/>
    <lineage>
        <taxon>Bacteria</taxon>
        <taxon>Bacillati</taxon>
        <taxon>Bacillota</taxon>
        <taxon>Bacilli</taxon>
        <taxon>Bacillales</taxon>
        <taxon>Bacillaceae</taxon>
        <taxon>Pontibacillus</taxon>
    </lineage>
</organism>
<comment type="function">
    <text evidence="5">Has an important function as a repair enzyme for proteins that have been inactivated by oxidation. Catalyzes the reversible oxidation-reduction of methionine sulfoxide in proteins to methionine.</text>
</comment>
<dbReference type="HAMAP" id="MF_01401">
    <property type="entry name" value="MsrA"/>
    <property type="match status" value="1"/>
</dbReference>
<dbReference type="InterPro" id="IPR002569">
    <property type="entry name" value="Met_Sox_Rdtase_MsrA_dom"/>
</dbReference>
<protein>
    <recommendedName>
        <fullName evidence="5">Peptide methionine sulfoxide reductase MsrA</fullName>
        <shortName evidence="5">Protein-methionine-S-oxide reductase</shortName>
        <ecNumber evidence="5">1.8.4.11</ecNumber>
    </recommendedName>
    <alternativeName>
        <fullName evidence="5">Peptide-methionine (S)-S-oxide reductase</fullName>
        <shortName evidence="5">Peptide Met(O) reductase</shortName>
    </alternativeName>
</protein>
<gene>
    <name evidence="5" type="primary">msrA</name>
    <name evidence="7" type="ORF">N783_07550</name>
</gene>
<dbReference type="AlphaFoldDB" id="A0A0A5GC90"/>
<feature type="active site" evidence="5">
    <location>
        <position position="10"/>
    </location>
</feature>
<dbReference type="EC" id="1.8.4.11" evidence="5"/>